<dbReference type="RefSeq" id="WP_339961005.1">
    <property type="nucleotide sequence ID" value="NZ_JAWMWH010000003.1"/>
</dbReference>
<evidence type="ECO:0000313" key="2">
    <source>
        <dbReference type="Proteomes" id="UP001370590"/>
    </source>
</evidence>
<comment type="caution">
    <text evidence="1">The sequence shown here is derived from an EMBL/GenBank/DDBJ whole genome shotgun (WGS) entry which is preliminary data.</text>
</comment>
<gene>
    <name evidence="1" type="ORF">R4146_08445</name>
</gene>
<keyword evidence="2" id="KW-1185">Reference proteome</keyword>
<protein>
    <submittedName>
        <fullName evidence="1">Uncharacterized protein</fullName>
    </submittedName>
</protein>
<proteinExistence type="predicted"/>
<dbReference type="EMBL" id="JAWMWH010000003">
    <property type="protein sequence ID" value="MEJ6401164.1"/>
    <property type="molecule type" value="Genomic_DNA"/>
</dbReference>
<sequence>MNQKDEAKLKSYLQQDFESMDSKTASQSIQKTLDLINALQWESDRVDPNVYDDLTNRYCDHDSSIERLKLLANVNDQDAFTLSIIDQLKDYIDDHPAVNQLYAITLDHNERPLNDTELQDLVKQHALSIRPVNGLDAKRVAHQLKLMVRDAHI</sequence>
<reference evidence="1 2" key="1">
    <citation type="submission" date="2023-10" db="EMBL/GenBank/DDBJ databases">
        <title>Nicoliella lavandulae sp. nov. isolated from Lavandula angustifolia flowers.</title>
        <authorList>
            <person name="Alcantara C."/>
            <person name="Zuniga M."/>
            <person name="Landete J.M."/>
            <person name="Monedero V."/>
        </authorList>
    </citation>
    <scope>NUCLEOTIDE SEQUENCE [LARGE SCALE GENOMIC DNA]</scope>
    <source>
        <strain evidence="1 2">Es01</strain>
    </source>
</reference>
<dbReference type="Proteomes" id="UP001370590">
    <property type="component" value="Unassembled WGS sequence"/>
</dbReference>
<evidence type="ECO:0000313" key="1">
    <source>
        <dbReference type="EMBL" id="MEJ6401164.1"/>
    </source>
</evidence>
<accession>A0ABU8SMQ3</accession>
<name>A0ABU8SMQ3_9LACO</name>
<organism evidence="1 2">
    <name type="scientific">Nicoliella lavandulae</name>
    <dbReference type="NCBI Taxonomy" id="3082954"/>
    <lineage>
        <taxon>Bacteria</taxon>
        <taxon>Bacillati</taxon>
        <taxon>Bacillota</taxon>
        <taxon>Bacilli</taxon>
        <taxon>Lactobacillales</taxon>
        <taxon>Lactobacillaceae</taxon>
        <taxon>Nicoliella</taxon>
    </lineage>
</organism>